<sequence length="324" mass="34199">MSLTSTESGHLLSARPAPPDAQTTPFVQPSFCADLFSTTTISGFPVEETGTNSYDCSNRVVTALVPDGNDPRFTSCLPSGWASKPSQYQYTFSPAVCPSGWVAHGIGPDWARDGVVTTSSTGSSSGQQASTAYCCPSQYNLELPIGSSTISGLATITFPACIRGVDLASPAVTSADSDVTTPSTADSTALPEGTVQAITTRADYSSGIQVQNAWHIRWKPSDTSTLSPVPPTLICGSPLDTWVPGQSVPTQTEQCPGYHTSQPAENLDPSFRYVPVIIGVTVGVVCFLIFMGIGLCVLQRKKKPPRPPSHQQTSEDIPSARSTY</sequence>
<comment type="caution">
    <text evidence="3">The sequence shown here is derived from an EMBL/GenBank/DDBJ whole genome shotgun (WGS) entry which is preliminary data.</text>
</comment>
<feature type="transmembrane region" description="Helical" evidence="2">
    <location>
        <begin position="273"/>
        <end position="298"/>
    </location>
</feature>
<evidence type="ECO:0000313" key="3">
    <source>
        <dbReference type="EMBL" id="RKU47840.1"/>
    </source>
</evidence>
<keyword evidence="2" id="KW-1133">Transmembrane helix</keyword>
<name>A0A420YIZ8_9PEZI</name>
<gene>
    <name evidence="3" type="ORF">DL546_008123</name>
</gene>
<feature type="compositionally biased region" description="Polar residues" evidence="1">
    <location>
        <begin position="309"/>
        <end position="324"/>
    </location>
</feature>
<evidence type="ECO:0000256" key="2">
    <source>
        <dbReference type="SAM" id="Phobius"/>
    </source>
</evidence>
<keyword evidence="2" id="KW-0472">Membrane</keyword>
<dbReference type="Proteomes" id="UP000275385">
    <property type="component" value="Unassembled WGS sequence"/>
</dbReference>
<evidence type="ECO:0000256" key="1">
    <source>
        <dbReference type="SAM" id="MobiDB-lite"/>
    </source>
</evidence>
<dbReference type="OrthoDB" id="4364105at2759"/>
<reference evidence="3 4" key="1">
    <citation type="submission" date="2018-08" db="EMBL/GenBank/DDBJ databases">
        <title>Draft genome of the lignicolous fungus Coniochaeta pulveracea.</title>
        <authorList>
            <person name="Borstlap C.J."/>
            <person name="De Witt R.N."/>
            <person name="Botha A."/>
            <person name="Volschenk H."/>
        </authorList>
    </citation>
    <scope>NUCLEOTIDE SEQUENCE [LARGE SCALE GENOMIC DNA]</scope>
    <source>
        <strain evidence="3 4">CAB683</strain>
    </source>
</reference>
<feature type="region of interest" description="Disordered" evidence="1">
    <location>
        <begin position="1"/>
        <end position="23"/>
    </location>
</feature>
<feature type="region of interest" description="Disordered" evidence="1">
    <location>
        <begin position="301"/>
        <end position="324"/>
    </location>
</feature>
<protein>
    <submittedName>
        <fullName evidence="3">Uncharacterized protein</fullName>
    </submittedName>
</protein>
<accession>A0A420YIZ8</accession>
<keyword evidence="2" id="KW-0812">Transmembrane</keyword>
<evidence type="ECO:0000313" key="4">
    <source>
        <dbReference type="Proteomes" id="UP000275385"/>
    </source>
</evidence>
<keyword evidence="4" id="KW-1185">Reference proteome</keyword>
<dbReference type="AlphaFoldDB" id="A0A420YIZ8"/>
<proteinExistence type="predicted"/>
<dbReference type="EMBL" id="QVQW01000007">
    <property type="protein sequence ID" value="RKU47840.1"/>
    <property type="molecule type" value="Genomic_DNA"/>
</dbReference>
<organism evidence="3 4">
    <name type="scientific">Coniochaeta pulveracea</name>
    <dbReference type="NCBI Taxonomy" id="177199"/>
    <lineage>
        <taxon>Eukaryota</taxon>
        <taxon>Fungi</taxon>
        <taxon>Dikarya</taxon>
        <taxon>Ascomycota</taxon>
        <taxon>Pezizomycotina</taxon>
        <taxon>Sordariomycetes</taxon>
        <taxon>Sordariomycetidae</taxon>
        <taxon>Coniochaetales</taxon>
        <taxon>Coniochaetaceae</taxon>
        <taxon>Coniochaeta</taxon>
    </lineage>
</organism>